<keyword evidence="3" id="KW-1185">Reference proteome</keyword>
<accession>A0A1L2ZN84</accession>
<dbReference type="AlphaFoldDB" id="A0A1L2ZN84"/>
<dbReference type="KEGG" id="nae:BHE16_06040"/>
<dbReference type="Gene3D" id="3.30.530.20">
    <property type="match status" value="1"/>
</dbReference>
<dbReference type="Proteomes" id="UP000183530">
    <property type="component" value="Chromosome"/>
</dbReference>
<proteinExistence type="predicted"/>
<dbReference type="RefSeq" id="WP_071894131.1">
    <property type="nucleotide sequence ID" value="NZ_CP018135.1"/>
</dbReference>
<dbReference type="InterPro" id="IPR023393">
    <property type="entry name" value="START-like_dom_sf"/>
</dbReference>
<reference evidence="2 3" key="1">
    <citation type="submission" date="2016-11" db="EMBL/GenBank/DDBJ databases">
        <title>Genome sequencing of Zhihengliuella aestuarii B18 antagonistic to Plasmodiophora brassicae.</title>
        <authorList>
            <person name="Luo Y."/>
        </authorList>
    </citation>
    <scope>NUCLEOTIDE SEQUENCE [LARGE SCALE GENOMIC DNA]</scope>
    <source>
        <strain evidence="2 3">B18</strain>
    </source>
</reference>
<evidence type="ECO:0000256" key="1">
    <source>
        <dbReference type="SAM" id="MobiDB-lite"/>
    </source>
</evidence>
<evidence type="ECO:0000313" key="3">
    <source>
        <dbReference type="Proteomes" id="UP000183530"/>
    </source>
</evidence>
<sequence length="164" mass="17857">MDSLFSHAVPPEEPASSASAAGDSAELSHAVKVPVEPDQAFEGFIDYLHLWWPSEYTIFGSGTHVAIEDSELGEESVEGQWLPWAKVQKVVHGGLLEMESLDPVRVRVSVRFTAEGPSATTVSVDQDAPLVILEQGQNPIVVSWLDVLGYYARFMGADTRSQDS</sequence>
<name>A0A1L2ZN84_9MICC</name>
<evidence type="ECO:0000313" key="2">
    <source>
        <dbReference type="EMBL" id="APF40650.1"/>
    </source>
</evidence>
<protein>
    <submittedName>
        <fullName evidence="2">Uncharacterized protein</fullName>
    </submittedName>
</protein>
<dbReference type="EMBL" id="CP018135">
    <property type="protein sequence ID" value="APF40650.1"/>
    <property type="molecule type" value="Genomic_DNA"/>
</dbReference>
<dbReference type="OrthoDB" id="268331at2"/>
<feature type="region of interest" description="Disordered" evidence="1">
    <location>
        <begin position="1"/>
        <end position="23"/>
    </location>
</feature>
<organism evidence="2 3">
    <name type="scientific">Neomicrococcus aestuarii</name>
    <dbReference type="NCBI Taxonomy" id="556325"/>
    <lineage>
        <taxon>Bacteria</taxon>
        <taxon>Bacillati</taxon>
        <taxon>Actinomycetota</taxon>
        <taxon>Actinomycetes</taxon>
        <taxon>Micrococcales</taxon>
        <taxon>Micrococcaceae</taxon>
        <taxon>Neomicrococcus</taxon>
    </lineage>
</organism>
<dbReference type="SUPFAM" id="SSF55961">
    <property type="entry name" value="Bet v1-like"/>
    <property type="match status" value="1"/>
</dbReference>
<gene>
    <name evidence="2" type="ORF">BHE16_06040</name>
</gene>